<dbReference type="Gene3D" id="1.10.10.10">
    <property type="entry name" value="Winged helix-like DNA-binding domain superfamily/Winged helix DNA-binding domain"/>
    <property type="match status" value="1"/>
</dbReference>
<name>A0ABU9XPM9_9SPHN</name>
<dbReference type="SUPFAM" id="SSF46785">
    <property type="entry name" value="Winged helix' DNA-binding domain"/>
    <property type="match status" value="1"/>
</dbReference>
<evidence type="ECO:0000313" key="1">
    <source>
        <dbReference type="EMBL" id="MEN2785020.1"/>
    </source>
</evidence>
<dbReference type="InterPro" id="IPR036390">
    <property type="entry name" value="WH_DNA-bd_sf"/>
</dbReference>
<comment type="caution">
    <text evidence="1">The sequence shown here is derived from an EMBL/GenBank/DDBJ whole genome shotgun (WGS) entry which is preliminary data.</text>
</comment>
<gene>
    <name evidence="1" type="ORF">ABC969_01125</name>
</gene>
<sequence length="146" mass="15805">MLKKLAERRALRRAHATAAAADIARRMLAARRALQEHLPIDLIHDPSLDMLLSLFVTEVEGVAMGAAELATTTTVGPVTAGRFIKAMMQAALIEDRDDVIALTEAGRAAVEAAMEAAAAAQATREHVLRPRLRMLYRRDQLAAARG</sequence>
<evidence type="ECO:0000313" key="2">
    <source>
        <dbReference type="Proteomes" id="UP001404104"/>
    </source>
</evidence>
<proteinExistence type="predicted"/>
<keyword evidence="2" id="KW-1185">Reference proteome</keyword>
<protein>
    <recommendedName>
        <fullName evidence="3">MarR family transcriptional regulator</fullName>
    </recommendedName>
</protein>
<dbReference type="Proteomes" id="UP001404104">
    <property type="component" value="Unassembled WGS sequence"/>
</dbReference>
<accession>A0ABU9XPM9</accession>
<dbReference type="InterPro" id="IPR036388">
    <property type="entry name" value="WH-like_DNA-bd_sf"/>
</dbReference>
<evidence type="ECO:0008006" key="3">
    <source>
        <dbReference type="Google" id="ProtNLM"/>
    </source>
</evidence>
<reference evidence="1 2" key="1">
    <citation type="submission" date="2024-05" db="EMBL/GenBank/DDBJ databases">
        <authorList>
            <person name="Liu Q."/>
            <person name="Xin Y.-H."/>
        </authorList>
    </citation>
    <scope>NUCLEOTIDE SEQUENCE [LARGE SCALE GENOMIC DNA]</scope>
    <source>
        <strain evidence="1 2">CGMCC 1.15349</strain>
    </source>
</reference>
<organism evidence="1 2">
    <name type="scientific">Sphingomonas qilianensis</name>
    <dbReference type="NCBI Taxonomy" id="1736690"/>
    <lineage>
        <taxon>Bacteria</taxon>
        <taxon>Pseudomonadati</taxon>
        <taxon>Pseudomonadota</taxon>
        <taxon>Alphaproteobacteria</taxon>
        <taxon>Sphingomonadales</taxon>
        <taxon>Sphingomonadaceae</taxon>
        <taxon>Sphingomonas</taxon>
    </lineage>
</organism>
<dbReference type="EMBL" id="JBDIMF010000001">
    <property type="protein sequence ID" value="MEN2785020.1"/>
    <property type="molecule type" value="Genomic_DNA"/>
</dbReference>
<dbReference type="RefSeq" id="WP_345862394.1">
    <property type="nucleotide sequence ID" value="NZ_JBDIMF010000001.1"/>
</dbReference>